<protein>
    <submittedName>
        <fullName evidence="3">Sulfatase-like hydrolase/transferase</fullName>
    </submittedName>
</protein>
<feature type="domain" description="Sulfatase N-terminal" evidence="2">
    <location>
        <begin position="43"/>
        <end position="136"/>
    </location>
</feature>
<dbReference type="EMBL" id="JAWLUP010000094">
    <property type="protein sequence ID" value="MDV7267576.1"/>
    <property type="molecule type" value="Genomic_DNA"/>
</dbReference>
<name>A0AAE5A8J1_9NOCA</name>
<dbReference type="PANTHER" id="PTHR42693">
    <property type="entry name" value="ARYLSULFATASE FAMILY MEMBER"/>
    <property type="match status" value="1"/>
</dbReference>
<evidence type="ECO:0000313" key="3">
    <source>
        <dbReference type="EMBL" id="MDV7267576.1"/>
    </source>
</evidence>
<evidence type="ECO:0000259" key="2">
    <source>
        <dbReference type="Pfam" id="PF00884"/>
    </source>
</evidence>
<dbReference type="RefSeq" id="WP_317769148.1">
    <property type="nucleotide sequence ID" value="NZ_JAWLUP010000094.1"/>
</dbReference>
<accession>A0AAE5A8J1</accession>
<dbReference type="Gene3D" id="3.40.720.10">
    <property type="entry name" value="Alkaline Phosphatase, subunit A"/>
    <property type="match status" value="1"/>
</dbReference>
<dbReference type="Proteomes" id="UP001185863">
    <property type="component" value="Unassembled WGS sequence"/>
</dbReference>
<dbReference type="InterPro" id="IPR017850">
    <property type="entry name" value="Alkaline_phosphatase_core_sf"/>
</dbReference>
<dbReference type="InterPro" id="IPR050738">
    <property type="entry name" value="Sulfatase"/>
</dbReference>
<dbReference type="PANTHER" id="PTHR42693:SF43">
    <property type="entry name" value="BLL2667 PROTEIN"/>
    <property type="match status" value="1"/>
</dbReference>
<keyword evidence="3" id="KW-0378">Hydrolase</keyword>
<organism evidence="3 4">
    <name type="scientific">Rhodococcus oxybenzonivorans</name>
    <dbReference type="NCBI Taxonomy" id="1990687"/>
    <lineage>
        <taxon>Bacteria</taxon>
        <taxon>Bacillati</taxon>
        <taxon>Actinomycetota</taxon>
        <taxon>Actinomycetes</taxon>
        <taxon>Mycobacteriales</taxon>
        <taxon>Nocardiaceae</taxon>
        <taxon>Rhodococcus</taxon>
    </lineage>
</organism>
<sequence>MVERREVLPIPDRQHLGLITYDAKDPDTAFPPIEPLLPPENAPNVLVILLDDVGFGAASAFGGPVHTPTAERLQAGGLTYNRFHTTALCAPTRAALLSGRNHHSVGMGMITETATSAPGSSGLRPNTKAALPMTLKL</sequence>
<gene>
    <name evidence="3" type="ORF">R4315_23920</name>
</gene>
<comment type="caution">
    <text evidence="3">The sequence shown here is derived from an EMBL/GenBank/DDBJ whole genome shotgun (WGS) entry which is preliminary data.</text>
</comment>
<dbReference type="SUPFAM" id="SSF53649">
    <property type="entry name" value="Alkaline phosphatase-like"/>
    <property type="match status" value="1"/>
</dbReference>
<feature type="non-terminal residue" evidence="3">
    <location>
        <position position="137"/>
    </location>
</feature>
<evidence type="ECO:0000256" key="1">
    <source>
        <dbReference type="ARBA" id="ARBA00008779"/>
    </source>
</evidence>
<comment type="similarity">
    <text evidence="1">Belongs to the sulfatase family.</text>
</comment>
<reference evidence="3" key="1">
    <citation type="submission" date="2023-10" db="EMBL/GenBank/DDBJ databases">
        <title>Development of a sustainable strategy for remediation of hydrocarbon-contaminated territories based on the waste exchange concept.</title>
        <authorList>
            <person name="Krivoruchko A."/>
        </authorList>
    </citation>
    <scope>NUCLEOTIDE SEQUENCE</scope>
    <source>
        <strain evidence="3">IEGM 68</strain>
    </source>
</reference>
<evidence type="ECO:0000313" key="4">
    <source>
        <dbReference type="Proteomes" id="UP001185863"/>
    </source>
</evidence>
<dbReference type="GO" id="GO:0016787">
    <property type="term" value="F:hydrolase activity"/>
    <property type="evidence" value="ECO:0007669"/>
    <property type="project" value="UniProtKB-KW"/>
</dbReference>
<dbReference type="InterPro" id="IPR000917">
    <property type="entry name" value="Sulfatase_N"/>
</dbReference>
<dbReference type="Pfam" id="PF00884">
    <property type="entry name" value="Sulfatase"/>
    <property type="match status" value="1"/>
</dbReference>
<dbReference type="AlphaFoldDB" id="A0AAE5A8J1"/>
<proteinExistence type="inferred from homology"/>